<feature type="compositionally biased region" description="Polar residues" evidence="1">
    <location>
        <begin position="74"/>
        <end position="84"/>
    </location>
</feature>
<sequence>MLEHGSNNSLPAKYRIALALSIAFMIHTLLLSGTHSLIPAPPVTHRQQLNLELVASASTPETPASAHTPVSGEKSGSNQLSNTLKSRKRAVNVRFPHSGISQTNL</sequence>
<feature type="compositionally biased region" description="Low complexity" evidence="1">
    <location>
        <begin position="55"/>
        <end position="69"/>
    </location>
</feature>
<organism evidence="2 3">
    <name type="scientific">Marinobacter antarcticus</name>
    <dbReference type="NCBI Taxonomy" id="564117"/>
    <lineage>
        <taxon>Bacteria</taxon>
        <taxon>Pseudomonadati</taxon>
        <taxon>Pseudomonadota</taxon>
        <taxon>Gammaproteobacteria</taxon>
        <taxon>Pseudomonadales</taxon>
        <taxon>Marinobacteraceae</taxon>
        <taxon>Marinobacter</taxon>
    </lineage>
</organism>
<proteinExistence type="predicted"/>
<protein>
    <submittedName>
        <fullName evidence="2">Uncharacterized protein</fullName>
    </submittedName>
</protein>
<evidence type="ECO:0000313" key="3">
    <source>
        <dbReference type="Proteomes" id="UP000184497"/>
    </source>
</evidence>
<keyword evidence="3" id="KW-1185">Reference proteome</keyword>
<gene>
    <name evidence="2" type="ORF">SAMN05216369_3005</name>
</gene>
<accession>A0A1M6UZF2</accession>
<dbReference type="AlphaFoldDB" id="A0A1M6UZF2"/>
<reference evidence="3" key="1">
    <citation type="submission" date="2016-11" db="EMBL/GenBank/DDBJ databases">
        <authorList>
            <person name="Varghese N."/>
            <person name="Submissions S."/>
        </authorList>
    </citation>
    <scope>NUCLEOTIDE SEQUENCE [LARGE SCALE GENOMIC DNA]</scope>
    <source>
        <strain evidence="3">CGMCC 1.10835</strain>
    </source>
</reference>
<dbReference type="EMBL" id="FRAQ01000003">
    <property type="protein sequence ID" value="SHK74622.1"/>
    <property type="molecule type" value="Genomic_DNA"/>
</dbReference>
<evidence type="ECO:0000256" key="1">
    <source>
        <dbReference type="SAM" id="MobiDB-lite"/>
    </source>
</evidence>
<feature type="region of interest" description="Disordered" evidence="1">
    <location>
        <begin position="55"/>
        <end position="105"/>
    </location>
</feature>
<name>A0A1M6UZF2_9GAMM</name>
<dbReference type="Proteomes" id="UP000184497">
    <property type="component" value="Unassembled WGS sequence"/>
</dbReference>
<evidence type="ECO:0000313" key="2">
    <source>
        <dbReference type="EMBL" id="SHK74622.1"/>
    </source>
</evidence>